<gene>
    <name evidence="1" type="ORF">ENL01_04920</name>
</gene>
<protein>
    <recommendedName>
        <fullName evidence="2">DUF2274 domain-containing protein</fullName>
    </recommendedName>
</protein>
<comment type="caution">
    <text evidence="1">The sequence shown here is derived from an EMBL/GenBank/DDBJ whole genome shotgun (WGS) entry which is preliminary data.</text>
</comment>
<evidence type="ECO:0000313" key="1">
    <source>
        <dbReference type="EMBL" id="HHE08195.1"/>
    </source>
</evidence>
<name>A0A7C5HHM6_9CHLB</name>
<dbReference type="Proteomes" id="UP000886059">
    <property type="component" value="Unassembled WGS sequence"/>
</dbReference>
<organism evidence="1">
    <name type="scientific">Chlorobaculum parvum</name>
    <dbReference type="NCBI Taxonomy" id="274539"/>
    <lineage>
        <taxon>Bacteria</taxon>
        <taxon>Pseudomonadati</taxon>
        <taxon>Chlorobiota</taxon>
        <taxon>Chlorobiia</taxon>
        <taxon>Chlorobiales</taxon>
        <taxon>Chlorobiaceae</taxon>
        <taxon>Chlorobaculum</taxon>
    </lineage>
</organism>
<accession>A0A7C5HHM6</accession>
<proteinExistence type="predicted"/>
<sequence length="76" mass="8847">MIDLEIQVQSEPVTRKFRIRKEVSEMLDLYVKAAQEKSKGADESLVLEAILRNHFKRDKGFKAWMQSRDAQRQAGP</sequence>
<reference evidence="1" key="1">
    <citation type="journal article" date="2020" name="mSystems">
        <title>Genome- and Community-Level Interaction Insights into Carbon Utilization and Element Cycling Functions of Hydrothermarchaeota in Hydrothermal Sediment.</title>
        <authorList>
            <person name="Zhou Z."/>
            <person name="Liu Y."/>
            <person name="Xu W."/>
            <person name="Pan J."/>
            <person name="Luo Z.H."/>
            <person name="Li M."/>
        </authorList>
    </citation>
    <scope>NUCLEOTIDE SEQUENCE [LARGE SCALE GENOMIC DNA]</scope>
    <source>
        <strain evidence="1">HyVt-628</strain>
    </source>
</reference>
<evidence type="ECO:0008006" key="2">
    <source>
        <dbReference type="Google" id="ProtNLM"/>
    </source>
</evidence>
<dbReference type="AlphaFoldDB" id="A0A7C5HHM6"/>
<dbReference type="EMBL" id="DRSK01000276">
    <property type="protein sequence ID" value="HHE08195.1"/>
    <property type="molecule type" value="Genomic_DNA"/>
</dbReference>